<organism evidence="1 2">
    <name type="scientific">Bartonella taylorii</name>
    <dbReference type="NCBI Taxonomy" id="33046"/>
    <lineage>
        <taxon>Bacteria</taxon>
        <taxon>Pseudomonadati</taxon>
        <taxon>Pseudomonadota</taxon>
        <taxon>Alphaproteobacteria</taxon>
        <taxon>Hyphomicrobiales</taxon>
        <taxon>Bartonellaceae</taxon>
        <taxon>Bartonella</taxon>
    </lineage>
</organism>
<dbReference type="AlphaFoldDB" id="A0A9Q9DLR4"/>
<name>A0A9Q9DLR4_BARTA</name>
<dbReference type="EMBL" id="CP083444">
    <property type="protein sequence ID" value="USP02126.1"/>
    <property type="molecule type" value="Genomic_DNA"/>
</dbReference>
<sequence length="63" mass="6770">MRLKHAGRKQTVLYSCALQVKEILNLRDQSGCVGILLTAGTSSKTALLNALSEANKVSLVVEK</sequence>
<dbReference type="Proteomes" id="UP001056980">
    <property type="component" value="Chromosome"/>
</dbReference>
<protein>
    <submittedName>
        <fullName evidence="1">Uncharacterized protein</fullName>
    </submittedName>
</protein>
<evidence type="ECO:0000313" key="1">
    <source>
        <dbReference type="EMBL" id="USP02126.1"/>
    </source>
</evidence>
<evidence type="ECO:0000313" key="2">
    <source>
        <dbReference type="Proteomes" id="UP001056980"/>
    </source>
</evidence>
<dbReference type="KEGG" id="btay:LAJ60_04285"/>
<accession>A0A9Q9DLR4</accession>
<proteinExistence type="predicted"/>
<reference evidence="1" key="1">
    <citation type="journal article" date="2022" name="Proc. Natl. Acad. Sci. U.S.A.">
        <title>Identification of the Bartonella autotransporter CFA as a protective antigen and hypervariable target of neutralizing antibodies in mice.</title>
        <authorList>
            <person name="Siewert L.K."/>
            <person name="Korotaev A."/>
            <person name="Sedzicki J."/>
            <person name="Fromm K."/>
            <person name="Pinschewer D.D."/>
            <person name="Dehio C."/>
        </authorList>
    </citation>
    <scope>NUCLEOTIDE SEQUENCE</scope>
    <source>
        <strain evidence="1">IBS296</strain>
    </source>
</reference>
<gene>
    <name evidence="1" type="ORF">LAJ60_04285</name>
</gene>
<dbReference type="RefSeq" id="WP_252619250.1">
    <property type="nucleotide sequence ID" value="NZ_CP083444.1"/>
</dbReference>